<dbReference type="OrthoDB" id="9813880at2"/>
<comment type="similarity">
    <text evidence="1 7">Belongs to the UDPGP type 2 family.</text>
</comment>
<evidence type="ECO:0000256" key="6">
    <source>
        <dbReference type="ARBA" id="ARBA00048128"/>
    </source>
</evidence>
<dbReference type="EC" id="2.7.7.9" evidence="2 7"/>
<dbReference type="PANTHER" id="PTHR43197:SF1">
    <property type="entry name" value="UTP--GLUCOSE-1-PHOSPHATE URIDYLYLTRANSFERASE"/>
    <property type="match status" value="1"/>
</dbReference>
<dbReference type="GO" id="GO:0003983">
    <property type="term" value="F:UTP:glucose-1-phosphate uridylyltransferase activity"/>
    <property type="evidence" value="ECO:0007669"/>
    <property type="project" value="UniProtKB-EC"/>
</dbReference>
<sequence>MKPVRKAVLPAAGFGTRFLPFTRAVPKEMIPLVDKPVIQYVVEEAAAAGIEEILIITSSGKNAIQDHFNPVPDLEARLAANGKQQLLDELRAIDSLADIHYIYQQQLNGLGDAVLRAKSFVGDEPFAVLLADTVLSSTTDRTVTGQLIDAYERFGAPVTAVEPVPMELVGRYGVIRADEFEPGLFKVEDFIEKPSVEEAPSNYAVASRYLFTPDIFEALKETPRGKGNEIQLTDAMRRLVATREMYARRIEGNRYDLGNKLGFLEGTVEFGLRRPEFRERFAAFLRDKLNQLEAQNQCGAPQNHRKE</sequence>
<dbReference type="Pfam" id="PF00483">
    <property type="entry name" value="NTP_transferase"/>
    <property type="match status" value="1"/>
</dbReference>
<evidence type="ECO:0000256" key="2">
    <source>
        <dbReference type="ARBA" id="ARBA00012415"/>
    </source>
</evidence>
<dbReference type="RefSeq" id="WP_116884655.1">
    <property type="nucleotide sequence ID" value="NZ_CABMMC010000058.1"/>
</dbReference>
<dbReference type="EMBL" id="QEKH01000020">
    <property type="protein sequence ID" value="PVY39569.1"/>
    <property type="molecule type" value="Genomic_DNA"/>
</dbReference>
<organism evidence="9 10">
    <name type="scientific">Victivallis vadensis</name>
    <dbReference type="NCBI Taxonomy" id="172901"/>
    <lineage>
        <taxon>Bacteria</taxon>
        <taxon>Pseudomonadati</taxon>
        <taxon>Lentisphaerota</taxon>
        <taxon>Lentisphaeria</taxon>
        <taxon>Victivallales</taxon>
        <taxon>Victivallaceae</taxon>
        <taxon>Victivallis</taxon>
    </lineage>
</organism>
<gene>
    <name evidence="9" type="ORF">C8D82_12045</name>
</gene>
<dbReference type="PANTHER" id="PTHR43197">
    <property type="entry name" value="UTP--GLUCOSE-1-PHOSPHATE URIDYLYLTRANSFERASE"/>
    <property type="match status" value="1"/>
</dbReference>
<feature type="domain" description="Nucleotidyl transferase" evidence="8">
    <location>
        <begin position="6"/>
        <end position="266"/>
    </location>
</feature>
<keyword evidence="5 7" id="KW-0548">Nucleotidyltransferase</keyword>
<dbReference type="GeneID" id="78295948"/>
<dbReference type="InterPro" id="IPR005771">
    <property type="entry name" value="GalU_uridylyltTrfase_bac/arc"/>
</dbReference>
<dbReference type="NCBIfam" id="TIGR01099">
    <property type="entry name" value="galU"/>
    <property type="match status" value="1"/>
</dbReference>
<evidence type="ECO:0000313" key="10">
    <source>
        <dbReference type="Proteomes" id="UP000245959"/>
    </source>
</evidence>
<evidence type="ECO:0000256" key="4">
    <source>
        <dbReference type="ARBA" id="ARBA00022679"/>
    </source>
</evidence>
<dbReference type="CDD" id="cd02541">
    <property type="entry name" value="UGPase_prokaryotic"/>
    <property type="match status" value="1"/>
</dbReference>
<evidence type="ECO:0000256" key="1">
    <source>
        <dbReference type="ARBA" id="ARBA00006890"/>
    </source>
</evidence>
<comment type="catalytic activity">
    <reaction evidence="6 7">
        <text>alpha-D-glucose 1-phosphate + UTP + H(+) = UDP-alpha-D-glucose + diphosphate</text>
        <dbReference type="Rhea" id="RHEA:19889"/>
        <dbReference type="ChEBI" id="CHEBI:15378"/>
        <dbReference type="ChEBI" id="CHEBI:33019"/>
        <dbReference type="ChEBI" id="CHEBI:46398"/>
        <dbReference type="ChEBI" id="CHEBI:58601"/>
        <dbReference type="ChEBI" id="CHEBI:58885"/>
        <dbReference type="EC" id="2.7.7.9"/>
    </reaction>
</comment>
<evidence type="ECO:0000313" key="9">
    <source>
        <dbReference type="EMBL" id="PVY39569.1"/>
    </source>
</evidence>
<dbReference type="AlphaFoldDB" id="A0A2U1AT12"/>
<dbReference type="Gene3D" id="3.90.550.10">
    <property type="entry name" value="Spore Coat Polysaccharide Biosynthesis Protein SpsA, Chain A"/>
    <property type="match status" value="1"/>
</dbReference>
<evidence type="ECO:0000256" key="7">
    <source>
        <dbReference type="RuleBase" id="RU361259"/>
    </source>
</evidence>
<evidence type="ECO:0000256" key="3">
    <source>
        <dbReference type="ARBA" id="ARBA00019048"/>
    </source>
</evidence>
<comment type="caution">
    <text evidence="9">The sequence shown here is derived from an EMBL/GenBank/DDBJ whole genome shotgun (WGS) entry which is preliminary data.</text>
</comment>
<protein>
    <recommendedName>
        <fullName evidence="3 7">UTP--glucose-1-phosphate uridylyltransferase</fullName>
        <ecNumber evidence="2 7">2.7.7.9</ecNumber>
    </recommendedName>
    <alternativeName>
        <fullName evidence="7">UDP-glucose pyrophosphorylase</fullName>
    </alternativeName>
</protein>
<keyword evidence="10" id="KW-1185">Reference proteome</keyword>
<keyword evidence="4 7" id="KW-0808">Transferase</keyword>
<accession>A0A2U1AT12</accession>
<reference evidence="9 10" key="1">
    <citation type="submission" date="2018-04" db="EMBL/GenBank/DDBJ databases">
        <title>Genomic Encyclopedia of Type Strains, Phase IV (KMG-IV): sequencing the most valuable type-strain genomes for metagenomic binning, comparative biology and taxonomic classification.</title>
        <authorList>
            <person name="Goeker M."/>
        </authorList>
    </citation>
    <scope>NUCLEOTIDE SEQUENCE [LARGE SCALE GENOMIC DNA]</scope>
    <source>
        <strain evidence="9 10">DSM 14823</strain>
    </source>
</reference>
<dbReference type="InterPro" id="IPR005835">
    <property type="entry name" value="NTP_transferase_dom"/>
</dbReference>
<dbReference type="SUPFAM" id="SSF53448">
    <property type="entry name" value="Nucleotide-diphospho-sugar transferases"/>
    <property type="match status" value="1"/>
</dbReference>
<name>A0A2U1AT12_9BACT</name>
<dbReference type="InterPro" id="IPR029044">
    <property type="entry name" value="Nucleotide-diphossugar_trans"/>
</dbReference>
<evidence type="ECO:0000256" key="5">
    <source>
        <dbReference type="ARBA" id="ARBA00022695"/>
    </source>
</evidence>
<proteinExistence type="inferred from homology"/>
<dbReference type="Proteomes" id="UP000245959">
    <property type="component" value="Unassembled WGS sequence"/>
</dbReference>
<dbReference type="GO" id="GO:0006011">
    <property type="term" value="P:UDP-alpha-D-glucose metabolic process"/>
    <property type="evidence" value="ECO:0007669"/>
    <property type="project" value="InterPro"/>
</dbReference>
<evidence type="ECO:0000259" key="8">
    <source>
        <dbReference type="Pfam" id="PF00483"/>
    </source>
</evidence>